<keyword evidence="4" id="KW-1185">Reference proteome</keyword>
<dbReference type="AlphaFoldDB" id="A0A6P3F5C2"/>
<organism evidence="4 5">
    <name type="scientific">Octodon degus</name>
    <name type="common">Degu</name>
    <name type="synonym">Sciurus degus</name>
    <dbReference type="NCBI Taxonomy" id="10160"/>
    <lineage>
        <taxon>Eukaryota</taxon>
        <taxon>Metazoa</taxon>
        <taxon>Chordata</taxon>
        <taxon>Craniata</taxon>
        <taxon>Vertebrata</taxon>
        <taxon>Euteleostomi</taxon>
        <taxon>Mammalia</taxon>
        <taxon>Eutheria</taxon>
        <taxon>Euarchontoglires</taxon>
        <taxon>Glires</taxon>
        <taxon>Rodentia</taxon>
        <taxon>Hystricomorpha</taxon>
        <taxon>Octodontidae</taxon>
        <taxon>Octodon</taxon>
    </lineage>
</organism>
<name>A0A6P3F5C2_OCTDE</name>
<dbReference type="GO" id="GO:0031731">
    <property type="term" value="F:CCR6 chemokine receptor binding"/>
    <property type="evidence" value="ECO:0007669"/>
    <property type="project" value="TreeGrafter"/>
</dbReference>
<protein>
    <submittedName>
        <fullName evidence="5">Beta-defensin 130</fullName>
    </submittedName>
</protein>
<evidence type="ECO:0000256" key="2">
    <source>
        <dbReference type="ARBA" id="ARBA00022525"/>
    </source>
</evidence>
<dbReference type="GO" id="GO:0005615">
    <property type="term" value="C:extracellular space"/>
    <property type="evidence" value="ECO:0007669"/>
    <property type="project" value="TreeGrafter"/>
</dbReference>
<dbReference type="SUPFAM" id="SSF57392">
    <property type="entry name" value="Defensin-like"/>
    <property type="match status" value="1"/>
</dbReference>
<dbReference type="OMA" id="TIGVCND"/>
<evidence type="ECO:0000313" key="4">
    <source>
        <dbReference type="Proteomes" id="UP000515203"/>
    </source>
</evidence>
<proteinExistence type="predicted"/>
<dbReference type="PANTHER" id="PTHR20515">
    <property type="entry name" value="BETA-DEFENSIN"/>
    <property type="match status" value="1"/>
</dbReference>
<dbReference type="OrthoDB" id="9542609at2759"/>
<dbReference type="GO" id="GO:0042742">
    <property type="term" value="P:defense response to bacterium"/>
    <property type="evidence" value="ECO:0007669"/>
    <property type="project" value="TreeGrafter"/>
</dbReference>
<dbReference type="FunCoup" id="A0A6P3F5C2">
    <property type="interactions" value="45"/>
</dbReference>
<keyword evidence="2" id="KW-0964">Secreted</keyword>
<feature type="signal peptide" evidence="3">
    <location>
        <begin position="1"/>
        <end position="22"/>
    </location>
</feature>
<keyword evidence="3" id="KW-0732">Signal</keyword>
<sequence length="79" mass="8769">MRFYSLLPMLLLLVTILAKGRAGVIPGEKQCILLKGTCKHIACTSIDDTIGVCSEDKKCCRKWWVFEPYATPVPKGKSP</sequence>
<comment type="subcellular location">
    <subcellularLocation>
        <location evidence="1">Secreted</location>
    </subcellularLocation>
</comment>
<dbReference type="GeneID" id="101562433"/>
<dbReference type="PANTHER" id="PTHR20515:SF1">
    <property type="entry name" value="BETA-DEFENSIN 130A-RELATED"/>
    <property type="match status" value="1"/>
</dbReference>
<dbReference type="Proteomes" id="UP000515203">
    <property type="component" value="Unplaced"/>
</dbReference>
<evidence type="ECO:0000256" key="1">
    <source>
        <dbReference type="ARBA" id="ARBA00004613"/>
    </source>
</evidence>
<dbReference type="GO" id="GO:0042056">
    <property type="term" value="F:chemoattractant activity"/>
    <property type="evidence" value="ECO:0007669"/>
    <property type="project" value="TreeGrafter"/>
</dbReference>
<dbReference type="InParanoid" id="A0A6P3F5C2"/>
<accession>A0A6P3F5C2</accession>
<dbReference type="GO" id="GO:0060326">
    <property type="term" value="P:cell chemotaxis"/>
    <property type="evidence" value="ECO:0007669"/>
    <property type="project" value="TreeGrafter"/>
</dbReference>
<feature type="chain" id="PRO_5027545366" evidence="3">
    <location>
        <begin position="23"/>
        <end position="79"/>
    </location>
</feature>
<evidence type="ECO:0000256" key="3">
    <source>
        <dbReference type="SAM" id="SignalP"/>
    </source>
</evidence>
<evidence type="ECO:0000313" key="5">
    <source>
        <dbReference type="RefSeq" id="XP_004630769.1"/>
    </source>
</evidence>
<gene>
    <name evidence="5" type="primary">LOC101562433</name>
</gene>
<dbReference type="RefSeq" id="XP_004630769.1">
    <property type="nucleotide sequence ID" value="XM_004630712.1"/>
</dbReference>
<reference evidence="5" key="1">
    <citation type="submission" date="2025-08" db="UniProtKB">
        <authorList>
            <consortium name="RefSeq"/>
        </authorList>
    </citation>
    <scope>IDENTIFICATION</scope>
</reference>